<evidence type="ECO:0000313" key="2">
    <source>
        <dbReference type="EMBL" id="MDT0293188.1"/>
    </source>
</evidence>
<dbReference type="PROSITE" id="PS51257">
    <property type="entry name" value="PROKAR_LIPOPROTEIN"/>
    <property type="match status" value="1"/>
</dbReference>
<dbReference type="EMBL" id="JAVRBG010000001">
    <property type="protein sequence ID" value="MDT0293188.1"/>
    <property type="molecule type" value="Genomic_DNA"/>
</dbReference>
<dbReference type="SUPFAM" id="SSF52821">
    <property type="entry name" value="Rhodanese/Cell cycle control phosphatase"/>
    <property type="match status" value="1"/>
</dbReference>
<evidence type="ECO:0000313" key="3">
    <source>
        <dbReference type="Proteomes" id="UP001182991"/>
    </source>
</evidence>
<dbReference type="PANTHER" id="PTHR43031">
    <property type="entry name" value="FAD-DEPENDENT OXIDOREDUCTASE"/>
    <property type="match status" value="1"/>
</dbReference>
<sequence length="128" mass="14931">MFRKLLLLGFIAVIFISCEPKKMKSITPIELQETMKEESLLVIDLRDRQSYEKDHIIGAQNVEFTDAFQDTMKDFDKDKTIVVYAEKEDEAMKAASVLFKADFKLVYFVMDSYSSWESNLNSTNTYEK</sequence>
<dbReference type="Pfam" id="PF00581">
    <property type="entry name" value="Rhodanese"/>
    <property type="match status" value="1"/>
</dbReference>
<comment type="caution">
    <text evidence="2">The sequence shown here is derived from an EMBL/GenBank/DDBJ whole genome shotgun (WGS) entry which is preliminary data.</text>
</comment>
<feature type="domain" description="Rhodanese" evidence="1">
    <location>
        <begin position="36"/>
        <end position="125"/>
    </location>
</feature>
<protein>
    <submittedName>
        <fullName evidence="2">Rhodanese-like domain-containing protein</fullName>
    </submittedName>
</protein>
<keyword evidence="3" id="KW-1185">Reference proteome</keyword>
<proteinExistence type="predicted"/>
<dbReference type="Proteomes" id="UP001182991">
    <property type="component" value="Unassembled WGS sequence"/>
</dbReference>
<accession>A0ABU2KEQ1</accession>
<dbReference type="PROSITE" id="PS50206">
    <property type="entry name" value="RHODANESE_3"/>
    <property type="match status" value="1"/>
</dbReference>
<evidence type="ECO:0000259" key="1">
    <source>
        <dbReference type="PROSITE" id="PS50206"/>
    </source>
</evidence>
<dbReference type="InterPro" id="IPR050229">
    <property type="entry name" value="GlpE_sulfurtransferase"/>
</dbReference>
<dbReference type="PANTHER" id="PTHR43031:SF1">
    <property type="entry name" value="PYRIDINE NUCLEOTIDE-DISULPHIDE OXIDOREDUCTASE"/>
    <property type="match status" value="1"/>
</dbReference>
<dbReference type="InterPro" id="IPR001763">
    <property type="entry name" value="Rhodanese-like_dom"/>
</dbReference>
<dbReference type="InterPro" id="IPR036873">
    <property type="entry name" value="Rhodanese-like_dom_sf"/>
</dbReference>
<dbReference type="SMART" id="SM00450">
    <property type="entry name" value="RHOD"/>
    <property type="match status" value="1"/>
</dbReference>
<gene>
    <name evidence="2" type="ORF">RLT85_00915</name>
</gene>
<organism evidence="2 3">
    <name type="scientific">Mesonia ostreae</name>
    <dbReference type="NCBI Taxonomy" id="861110"/>
    <lineage>
        <taxon>Bacteria</taxon>
        <taxon>Pseudomonadati</taxon>
        <taxon>Bacteroidota</taxon>
        <taxon>Flavobacteriia</taxon>
        <taxon>Flavobacteriales</taxon>
        <taxon>Flavobacteriaceae</taxon>
        <taxon>Mesonia</taxon>
    </lineage>
</organism>
<dbReference type="RefSeq" id="WP_311400159.1">
    <property type="nucleotide sequence ID" value="NZ_JAVRBG010000001.1"/>
</dbReference>
<dbReference type="Gene3D" id="3.40.250.10">
    <property type="entry name" value="Rhodanese-like domain"/>
    <property type="match status" value="1"/>
</dbReference>
<name>A0ABU2KEQ1_9FLAO</name>
<dbReference type="CDD" id="cd00158">
    <property type="entry name" value="RHOD"/>
    <property type="match status" value="1"/>
</dbReference>
<reference evidence="3" key="1">
    <citation type="submission" date="2023-07" db="EMBL/GenBank/DDBJ databases">
        <title>Isolating and identifying novel microbial strains from the Mariana Trench.</title>
        <authorList>
            <person name="Fu H."/>
        </authorList>
    </citation>
    <scope>NUCLEOTIDE SEQUENCE [LARGE SCALE GENOMIC DNA]</scope>
    <source>
        <strain evidence="3">T-y2</strain>
    </source>
</reference>